<protein>
    <recommendedName>
        <fullName evidence="3">DUF4064 domain-containing protein</fullName>
    </recommendedName>
</protein>
<proteinExistence type="predicted"/>
<feature type="transmembrane region" description="Helical" evidence="1">
    <location>
        <begin position="97"/>
        <end position="125"/>
    </location>
</feature>
<feature type="transmembrane region" description="Helical" evidence="1">
    <location>
        <begin position="6"/>
        <end position="25"/>
    </location>
</feature>
<accession>A0A2P2BZU7</accession>
<reference evidence="2" key="1">
    <citation type="submission" date="2015-08" db="EMBL/GenBank/DDBJ databases">
        <authorList>
            <person name="Babu N.S."/>
            <person name="Beckwith C.J."/>
            <person name="Beseler K.G."/>
            <person name="Brison A."/>
            <person name="Carone J.V."/>
            <person name="Caskin T.P."/>
            <person name="Diamond M."/>
            <person name="Durham M.E."/>
            <person name="Foxe J.M."/>
            <person name="Go M."/>
            <person name="Henderson B.A."/>
            <person name="Jones I.B."/>
            <person name="McGettigan J.A."/>
            <person name="Micheletti S.J."/>
            <person name="Nasrallah M.E."/>
            <person name="Ortiz D."/>
            <person name="Piller C.R."/>
            <person name="Privatt S.R."/>
            <person name="Schneider S.L."/>
            <person name="Sharp S."/>
            <person name="Smith T.C."/>
            <person name="Stanton J.D."/>
            <person name="Ullery H.E."/>
            <person name="Wilson R.J."/>
            <person name="Serrano M.G."/>
            <person name="Buck G."/>
            <person name="Lee V."/>
            <person name="Wang Y."/>
            <person name="Carvalho R."/>
            <person name="Voegtly L."/>
            <person name="Shi R."/>
            <person name="Duckworth R."/>
            <person name="Johnson A."/>
            <person name="Loviza R."/>
            <person name="Walstead R."/>
            <person name="Shah Z."/>
            <person name="Kiflezghi M."/>
            <person name="Wade K."/>
            <person name="Ball S.L."/>
            <person name="Bradley K.W."/>
            <person name="Asai D.J."/>
            <person name="Bowman C.A."/>
            <person name="Russell D.A."/>
            <person name="Pope W.H."/>
            <person name="Jacobs-Sera D."/>
            <person name="Hendrix R.W."/>
            <person name="Hatfull G.F."/>
        </authorList>
    </citation>
    <scope>NUCLEOTIDE SEQUENCE</scope>
</reference>
<evidence type="ECO:0000313" key="2">
    <source>
        <dbReference type="EMBL" id="CUR55261.1"/>
    </source>
</evidence>
<feature type="transmembrane region" description="Helical" evidence="1">
    <location>
        <begin position="190"/>
        <end position="223"/>
    </location>
</feature>
<dbReference type="EMBL" id="CZKA01000017">
    <property type="protein sequence ID" value="CUR55261.1"/>
    <property type="molecule type" value="Genomic_DNA"/>
</dbReference>
<organism evidence="2">
    <name type="scientific">metagenome</name>
    <dbReference type="NCBI Taxonomy" id="256318"/>
    <lineage>
        <taxon>unclassified sequences</taxon>
        <taxon>metagenomes</taxon>
    </lineage>
</organism>
<keyword evidence="1" id="KW-0812">Transmembrane</keyword>
<name>A0A2P2BZU7_9ZZZZ</name>
<dbReference type="AlphaFoldDB" id="A0A2P2BZU7"/>
<keyword evidence="1" id="KW-0472">Membrane</keyword>
<gene>
    <name evidence="2" type="ORF">NOCA2240033</name>
</gene>
<sequence>MRPSQVTMAGWMVIVGSVVVVLTAFEQIGSFHTLEVREEVERFLRTSTGEGLGLSTESALTLLRLLAMVAAGCATAAAVLGWHVLRRHRPSRIALSIVAVPLFLSGIVAGGFFSSLVAASALLLWSRPARDWFDGVSRPRPEVVHPSGAREPGHWSSAPPPVEAAPYVGFGTLPPPPPHAVAKRDRPDQVLWACVVSWAFSALCAVGLGIGLLALLVEGHALIDDAIAQNPDLDTSGMSQEALLVGVSVVIAVLFVWSLLVMGATYFVWLGRSWARKALLASSAVVAAVSLLALFSNLVTLPVLIASAVVLRLLLTSRAAAWCAPPPPPR</sequence>
<feature type="transmembrane region" description="Helical" evidence="1">
    <location>
        <begin position="243"/>
        <end position="269"/>
    </location>
</feature>
<feature type="transmembrane region" description="Helical" evidence="1">
    <location>
        <begin position="62"/>
        <end position="85"/>
    </location>
</feature>
<evidence type="ECO:0000256" key="1">
    <source>
        <dbReference type="SAM" id="Phobius"/>
    </source>
</evidence>
<keyword evidence="1" id="KW-1133">Transmembrane helix</keyword>
<evidence type="ECO:0008006" key="3">
    <source>
        <dbReference type="Google" id="ProtNLM"/>
    </source>
</evidence>